<accession>A0A3M7QWQ8</accession>
<gene>
    <name evidence="1" type="ORF">BpHYR1_013892</name>
</gene>
<evidence type="ECO:0000313" key="2">
    <source>
        <dbReference type="Proteomes" id="UP000276133"/>
    </source>
</evidence>
<reference evidence="1 2" key="1">
    <citation type="journal article" date="2018" name="Sci. Rep.">
        <title>Genomic signatures of local adaptation to the degree of environmental predictability in rotifers.</title>
        <authorList>
            <person name="Franch-Gras L."/>
            <person name="Hahn C."/>
            <person name="Garcia-Roger E.M."/>
            <person name="Carmona M.J."/>
            <person name="Serra M."/>
            <person name="Gomez A."/>
        </authorList>
    </citation>
    <scope>NUCLEOTIDE SEQUENCE [LARGE SCALE GENOMIC DNA]</scope>
    <source>
        <strain evidence="1">HYR1</strain>
    </source>
</reference>
<keyword evidence="2" id="KW-1185">Reference proteome</keyword>
<name>A0A3M7QWQ8_BRAPC</name>
<proteinExistence type="predicted"/>
<organism evidence="1 2">
    <name type="scientific">Brachionus plicatilis</name>
    <name type="common">Marine rotifer</name>
    <name type="synonym">Brachionus muelleri</name>
    <dbReference type="NCBI Taxonomy" id="10195"/>
    <lineage>
        <taxon>Eukaryota</taxon>
        <taxon>Metazoa</taxon>
        <taxon>Spiralia</taxon>
        <taxon>Gnathifera</taxon>
        <taxon>Rotifera</taxon>
        <taxon>Eurotatoria</taxon>
        <taxon>Monogononta</taxon>
        <taxon>Pseudotrocha</taxon>
        <taxon>Ploima</taxon>
        <taxon>Brachionidae</taxon>
        <taxon>Brachionus</taxon>
    </lineage>
</organism>
<dbReference type="AlphaFoldDB" id="A0A3M7QWQ8"/>
<protein>
    <submittedName>
        <fullName evidence="1">Uncharacterized protein</fullName>
    </submittedName>
</protein>
<sequence>MPKRNFPRRSNIDKLFASGSIIIISLLGKTAIEQPGLTCLRTRRPSLFLSTGAFGFESSSMED</sequence>
<dbReference type="EMBL" id="REGN01004956">
    <property type="protein sequence ID" value="RNA15405.1"/>
    <property type="molecule type" value="Genomic_DNA"/>
</dbReference>
<evidence type="ECO:0000313" key="1">
    <source>
        <dbReference type="EMBL" id="RNA15405.1"/>
    </source>
</evidence>
<dbReference type="Proteomes" id="UP000276133">
    <property type="component" value="Unassembled WGS sequence"/>
</dbReference>
<comment type="caution">
    <text evidence="1">The sequence shown here is derived from an EMBL/GenBank/DDBJ whole genome shotgun (WGS) entry which is preliminary data.</text>
</comment>